<feature type="transmembrane region" description="Helical" evidence="1">
    <location>
        <begin position="176"/>
        <end position="198"/>
    </location>
</feature>
<comment type="caution">
    <text evidence="2">The sequence shown here is derived from an EMBL/GenBank/DDBJ whole genome shotgun (WGS) entry which is preliminary data.</text>
</comment>
<protein>
    <submittedName>
        <fullName evidence="2">ABC-2 transporter permease</fullName>
    </submittedName>
</protein>
<feature type="transmembrane region" description="Helical" evidence="1">
    <location>
        <begin position="136"/>
        <end position="156"/>
    </location>
</feature>
<dbReference type="EMBL" id="JBHUDE010000150">
    <property type="protein sequence ID" value="MFD1609209.1"/>
    <property type="molecule type" value="Genomic_DNA"/>
</dbReference>
<dbReference type="InterPro" id="IPR025699">
    <property type="entry name" value="ABC2_memb-like"/>
</dbReference>
<keyword evidence="3" id="KW-1185">Reference proteome</keyword>
<sequence length="203" mass="22602">MFNLMKKDFIIQKVQIIFFIPFIIFISVFADLFSPALVFMMAGAYIPINGIHFDALVNSNILLNSLPYTRNEIVAAKYIGALVYMLLSITAAGITLVLFNYNYSIADIAIAVGLSLILIAMVFPLFYLLNPAYLGAVILISLAIMAAIMPSIIQYIVHNVTEFTDFLSSLSTATIYLSGAIISVSFFMISWLISLYIYKNKVF</sequence>
<feature type="transmembrane region" description="Helical" evidence="1">
    <location>
        <begin position="36"/>
        <end position="57"/>
    </location>
</feature>
<dbReference type="PANTHER" id="PTHR41309:SF2">
    <property type="entry name" value="MEMBRANE PROTEIN"/>
    <property type="match status" value="1"/>
</dbReference>
<feature type="transmembrane region" description="Helical" evidence="1">
    <location>
        <begin position="12"/>
        <end position="30"/>
    </location>
</feature>
<keyword evidence="1" id="KW-0812">Transmembrane</keyword>
<dbReference type="PANTHER" id="PTHR41309">
    <property type="entry name" value="MEMBRANE PROTEIN-RELATED"/>
    <property type="match status" value="1"/>
</dbReference>
<organism evidence="2 3">
    <name type="scientific">Oceanobacillus luteolus</name>
    <dbReference type="NCBI Taxonomy" id="1274358"/>
    <lineage>
        <taxon>Bacteria</taxon>
        <taxon>Bacillati</taxon>
        <taxon>Bacillota</taxon>
        <taxon>Bacilli</taxon>
        <taxon>Bacillales</taxon>
        <taxon>Bacillaceae</taxon>
        <taxon>Oceanobacillus</taxon>
    </lineage>
</organism>
<feature type="transmembrane region" description="Helical" evidence="1">
    <location>
        <begin position="78"/>
        <end position="99"/>
    </location>
</feature>
<feature type="transmembrane region" description="Helical" evidence="1">
    <location>
        <begin position="105"/>
        <end position="129"/>
    </location>
</feature>
<keyword evidence="1" id="KW-1133">Transmembrane helix</keyword>
<evidence type="ECO:0000256" key="1">
    <source>
        <dbReference type="SAM" id="Phobius"/>
    </source>
</evidence>
<keyword evidence="1" id="KW-0472">Membrane</keyword>
<accession>A0ABW4HUA7</accession>
<gene>
    <name evidence="2" type="ORF">ACFSBH_16450</name>
</gene>
<proteinExistence type="predicted"/>
<dbReference type="Proteomes" id="UP001597221">
    <property type="component" value="Unassembled WGS sequence"/>
</dbReference>
<evidence type="ECO:0000313" key="3">
    <source>
        <dbReference type="Proteomes" id="UP001597221"/>
    </source>
</evidence>
<evidence type="ECO:0000313" key="2">
    <source>
        <dbReference type="EMBL" id="MFD1609209.1"/>
    </source>
</evidence>
<name>A0ABW4HUA7_9BACI</name>
<reference evidence="3" key="1">
    <citation type="journal article" date="2019" name="Int. J. Syst. Evol. Microbiol.">
        <title>The Global Catalogue of Microorganisms (GCM) 10K type strain sequencing project: providing services to taxonomists for standard genome sequencing and annotation.</title>
        <authorList>
            <consortium name="The Broad Institute Genomics Platform"/>
            <consortium name="The Broad Institute Genome Sequencing Center for Infectious Disease"/>
            <person name="Wu L."/>
            <person name="Ma J."/>
        </authorList>
    </citation>
    <scope>NUCLEOTIDE SEQUENCE [LARGE SCALE GENOMIC DNA]</scope>
    <source>
        <strain evidence="3">CGMCC 1.12376</strain>
    </source>
</reference>
<dbReference type="Pfam" id="PF13346">
    <property type="entry name" value="ABC2_membrane_5"/>
    <property type="match status" value="1"/>
</dbReference>